<name>A0A484FQY9_COLOR</name>
<gene>
    <name evidence="7" type="primary">sym-1</name>
    <name evidence="7" type="ORF">Cob_v006404</name>
</gene>
<organism evidence="7 8">
    <name type="scientific">Colletotrichum orbiculare (strain 104-T / ATCC 96160 / CBS 514.97 / LARS 414 / MAFF 240422)</name>
    <name type="common">Cucumber anthracnose fungus</name>
    <name type="synonym">Colletotrichum lagenarium</name>
    <dbReference type="NCBI Taxonomy" id="1213857"/>
    <lineage>
        <taxon>Eukaryota</taxon>
        <taxon>Fungi</taxon>
        <taxon>Dikarya</taxon>
        <taxon>Ascomycota</taxon>
        <taxon>Pezizomycotina</taxon>
        <taxon>Sordariomycetes</taxon>
        <taxon>Hypocreomycetidae</taxon>
        <taxon>Glomerellales</taxon>
        <taxon>Glomerellaceae</taxon>
        <taxon>Colletotrichum</taxon>
        <taxon>Colletotrichum orbiculare species complex</taxon>
    </lineage>
</organism>
<comment type="caution">
    <text evidence="7">The sequence shown here is derived from an EMBL/GenBank/DDBJ whole genome shotgun (WGS) entry which is preliminary data.</text>
</comment>
<dbReference type="STRING" id="1213857.A0A484FQY9"/>
<dbReference type="GO" id="GO:0005739">
    <property type="term" value="C:mitochondrion"/>
    <property type="evidence" value="ECO:0007669"/>
    <property type="project" value="TreeGrafter"/>
</dbReference>
<keyword evidence="8" id="KW-1185">Reference proteome</keyword>
<evidence type="ECO:0000313" key="7">
    <source>
        <dbReference type="EMBL" id="TDZ20276.1"/>
    </source>
</evidence>
<evidence type="ECO:0000313" key="8">
    <source>
        <dbReference type="Proteomes" id="UP000014480"/>
    </source>
</evidence>
<evidence type="ECO:0000256" key="2">
    <source>
        <dbReference type="ARBA" id="ARBA00006824"/>
    </source>
</evidence>
<dbReference type="AlphaFoldDB" id="A0A484FQY9"/>
<keyword evidence="3" id="KW-0812">Transmembrane</keyword>
<comment type="similarity">
    <text evidence="2 6">Belongs to the peroxisomal membrane protein PXMP2/4 family.</text>
</comment>
<dbReference type="GO" id="GO:0016020">
    <property type="term" value="C:membrane"/>
    <property type="evidence" value="ECO:0007669"/>
    <property type="project" value="UniProtKB-SubCell"/>
</dbReference>
<evidence type="ECO:0000256" key="1">
    <source>
        <dbReference type="ARBA" id="ARBA00004141"/>
    </source>
</evidence>
<evidence type="ECO:0000256" key="3">
    <source>
        <dbReference type="ARBA" id="ARBA00022692"/>
    </source>
</evidence>
<dbReference type="Proteomes" id="UP000014480">
    <property type="component" value="Unassembled WGS sequence"/>
</dbReference>
<dbReference type="EMBL" id="AMCV02000017">
    <property type="protein sequence ID" value="TDZ20276.1"/>
    <property type="molecule type" value="Genomic_DNA"/>
</dbReference>
<proteinExistence type="inferred from homology"/>
<reference evidence="8" key="1">
    <citation type="journal article" date="2013" name="New Phytol.">
        <title>Comparative genomic and transcriptomic analyses reveal the hemibiotrophic stage shift of Colletotrichum fungi.</title>
        <authorList>
            <person name="Gan P."/>
            <person name="Ikeda K."/>
            <person name="Irieda H."/>
            <person name="Narusaka M."/>
            <person name="O'Connell R.J."/>
            <person name="Narusaka Y."/>
            <person name="Takano Y."/>
            <person name="Kubo Y."/>
            <person name="Shirasu K."/>
        </authorList>
    </citation>
    <scope>NUCLEOTIDE SEQUENCE [LARGE SCALE GENOMIC DNA]</scope>
    <source>
        <strain evidence="8">104-T / ATCC 96160 / CBS 514.97 / LARS 414 / MAFF 240422</strain>
    </source>
</reference>
<reference evidence="8" key="2">
    <citation type="journal article" date="2019" name="Mol. Plant Microbe Interact.">
        <title>Genome sequence resources for four phytopathogenic fungi from the Colletotrichum orbiculare species complex.</title>
        <authorList>
            <person name="Gan P."/>
            <person name="Tsushima A."/>
            <person name="Narusaka M."/>
            <person name="Narusaka Y."/>
            <person name="Takano Y."/>
            <person name="Kubo Y."/>
            <person name="Shirasu K."/>
        </authorList>
    </citation>
    <scope>GENOME REANNOTATION</scope>
    <source>
        <strain evidence="8">104-T / ATCC 96160 / CBS 514.97 / LARS 414 / MAFF 240422</strain>
    </source>
</reference>
<comment type="subcellular location">
    <subcellularLocation>
        <location evidence="1">Membrane</location>
        <topology evidence="1">Multi-pass membrane protein</topology>
    </subcellularLocation>
</comment>
<dbReference type="PANTHER" id="PTHR11266">
    <property type="entry name" value="PEROXISOMAL MEMBRANE PROTEIN 2, PXMP2 MPV17"/>
    <property type="match status" value="1"/>
</dbReference>
<keyword evidence="5" id="KW-0472">Membrane</keyword>
<protein>
    <submittedName>
        <fullName evidence="7">Protein sym-1</fullName>
    </submittedName>
</protein>
<accession>A0A484FQY9</accession>
<dbReference type="OrthoDB" id="430207at2759"/>
<keyword evidence="4" id="KW-1133">Transmembrane helix</keyword>
<dbReference type="PANTHER" id="PTHR11266:SF17">
    <property type="entry name" value="PROTEIN MPV17"/>
    <property type="match status" value="1"/>
</dbReference>
<evidence type="ECO:0000256" key="5">
    <source>
        <dbReference type="ARBA" id="ARBA00023136"/>
    </source>
</evidence>
<evidence type="ECO:0000256" key="6">
    <source>
        <dbReference type="RuleBase" id="RU363053"/>
    </source>
</evidence>
<dbReference type="InterPro" id="IPR007248">
    <property type="entry name" value="Mpv17_PMP22"/>
</dbReference>
<evidence type="ECO:0000256" key="4">
    <source>
        <dbReference type="ARBA" id="ARBA00022989"/>
    </source>
</evidence>
<dbReference type="Pfam" id="PF04117">
    <property type="entry name" value="Mpv17_PMP22"/>
    <property type="match status" value="1"/>
</dbReference>
<sequence length="211" mass="23483">MLGWYQARLAARPLLTQSITTSILFATGDITAQQLVDKRGLKGHDWSRTGRMALYGGTIFGPAATTWFKFLQKNIVLRNKNLEILARVGVDQGVFAPVMIGVFLSSMAVLEGGSPQEKLQKNYTTALTSNFLLWPFVQAVNFKFVPLHHRVLFVNVISIDTYIADEREQALPSVGFAKTDVEAWWTFDSVMDGVNCVFQFGMSAATFDLHA</sequence>